<dbReference type="SMART" id="SM00487">
    <property type="entry name" value="DEXDc"/>
    <property type="match status" value="1"/>
</dbReference>
<organism evidence="1">
    <name type="scientific">Campylobacter jejuni</name>
    <dbReference type="NCBI Taxonomy" id="197"/>
    <lineage>
        <taxon>Bacteria</taxon>
        <taxon>Pseudomonadati</taxon>
        <taxon>Campylobacterota</taxon>
        <taxon>Epsilonproteobacteria</taxon>
        <taxon>Campylobacterales</taxon>
        <taxon>Campylobacteraceae</taxon>
        <taxon>Campylobacter</taxon>
    </lineage>
</organism>
<dbReference type="PANTHER" id="PTHR47396:SF1">
    <property type="entry name" value="ATP-DEPENDENT HELICASE IRC3-RELATED"/>
    <property type="match status" value="1"/>
</dbReference>
<dbReference type="PROSITE" id="PS51192">
    <property type="entry name" value="HELICASE_ATP_BIND_1"/>
    <property type="match status" value="1"/>
</dbReference>
<dbReference type="GO" id="GO:0006304">
    <property type="term" value="P:DNA modification"/>
    <property type="evidence" value="ECO:0007669"/>
    <property type="project" value="InterPro"/>
</dbReference>
<sequence length="772" mass="89240">MQNLYSEDDTRVKLIDTKLYASSWKEENIIRNYYFTDGRKLIGNKRAERKFADYLLKFQNNNLAIIEAKKQNKDALDGLSQGIEYARALNVPFVYSTNGDKIYEYDLRVSRGEYIENFPSPNELFERIYGNLKEWQYKLLTQRELYIPQKTLRYYQKIAVDKVIEALINGKDRILLTLATGTGKTTIAFALCYRLLEARWNKENKDQKPKILFLCDRVNLRKQALGEFNPIESDCKAISAEEIRKNGGKIITSANVFFGIYQSLAANSKDQENTQEEQESKFYLQYPKDFFDLIIIDECHRGGANEEGSWAGVLEHFSSATHLGLTATPKQSDNVDTYRYFGESIYEYSLKEGVEDGFLTPYKVKRITTTLSEGYVYNPDDIIEGELEKGFYKMSEFERNIHLPQYNDFLAKEILKLIDPMDKTIIFCVNQAHASDIKRAIDKFKSVKRDDYCVRVTSDEGKIGLEYLEVFQDNDKSYPVILTSSKMLTTGVDARNVRNIVLLANIGSIIEFKQIIGRGTRIYEGKDFFTIIDFVGVTKLFYDPKWDGEQVKDEDKEDKSEIWGKQNKKECDKTKETKSKKEITVHLKGTKLKVLDINTSYLGSGGKPLGTKEFLEFLIGKLAGYYNDEVKLREIWSNQETRLKFLKTLENDGVDENALKDLGEIFDKKDCDIYDVLAHLSFNAEIKTRQERVLQVEKSEFLKRFQKEKAIKFIEFLLGRYQQYGIKDFDEGLAPLIELSSLGNAKEIVSEFGGVENLKQSVDDLQREIYLN</sequence>
<name>A0A6F9MWX9_CAMJU</name>
<dbReference type="Gene3D" id="3.40.50.300">
    <property type="entry name" value="P-loop containing nucleotide triphosphate hydrolases"/>
    <property type="match status" value="2"/>
</dbReference>
<dbReference type="PROSITE" id="PS51194">
    <property type="entry name" value="HELICASE_CTER"/>
    <property type="match status" value="1"/>
</dbReference>
<keyword evidence="1" id="KW-0067">ATP-binding</keyword>
<dbReference type="InterPro" id="IPR027417">
    <property type="entry name" value="P-loop_NTPase"/>
</dbReference>
<keyword evidence="1" id="KW-0547">Nucleotide-binding</keyword>
<proteinExistence type="predicted"/>
<dbReference type="GO" id="GO:0004386">
    <property type="term" value="F:helicase activity"/>
    <property type="evidence" value="ECO:0007669"/>
    <property type="project" value="UniProtKB-KW"/>
</dbReference>
<dbReference type="SUPFAM" id="SSF52540">
    <property type="entry name" value="P-loop containing nucleoside triphosphate hydrolases"/>
    <property type="match status" value="2"/>
</dbReference>
<dbReference type="GO" id="GO:0005524">
    <property type="term" value="F:ATP binding"/>
    <property type="evidence" value="ECO:0007669"/>
    <property type="project" value="InterPro"/>
</dbReference>
<dbReference type="EMBL" id="AANOQJ010000006">
    <property type="protein sequence ID" value="EDP8036578.1"/>
    <property type="molecule type" value="Genomic_DNA"/>
</dbReference>
<dbReference type="CDD" id="cd18032">
    <property type="entry name" value="DEXHc_RE_I_III_res"/>
    <property type="match status" value="1"/>
</dbReference>
<dbReference type="GO" id="GO:0005829">
    <property type="term" value="C:cytosol"/>
    <property type="evidence" value="ECO:0007669"/>
    <property type="project" value="TreeGrafter"/>
</dbReference>
<comment type="caution">
    <text evidence="1">The sequence shown here is derived from an EMBL/GenBank/DDBJ whole genome shotgun (WGS) entry which is preliminary data.</text>
</comment>
<gene>
    <name evidence="1" type="ORF">GRO02_05565</name>
</gene>
<accession>A0A6F9MWX9</accession>
<dbReference type="AlphaFoldDB" id="A0A6F9MWX9"/>
<dbReference type="PANTHER" id="PTHR47396">
    <property type="entry name" value="TYPE I RESTRICTION ENZYME ECOKI R PROTEIN"/>
    <property type="match status" value="1"/>
</dbReference>
<dbReference type="InterPro" id="IPR001650">
    <property type="entry name" value="Helicase_C-like"/>
</dbReference>
<evidence type="ECO:0000313" key="1">
    <source>
        <dbReference type="EMBL" id="EDP8036578.1"/>
    </source>
</evidence>
<protein>
    <submittedName>
        <fullName evidence="1">DEAD/DEAH box helicase</fullName>
    </submittedName>
</protein>
<dbReference type="InterPro" id="IPR013670">
    <property type="entry name" value="EcoEI_R_C_dom"/>
</dbReference>
<dbReference type="InterPro" id="IPR006935">
    <property type="entry name" value="Helicase/UvrB_N"/>
</dbReference>
<dbReference type="Pfam" id="PF08463">
    <property type="entry name" value="EcoEI_R_C"/>
    <property type="match status" value="1"/>
</dbReference>
<dbReference type="InterPro" id="IPR014001">
    <property type="entry name" value="Helicase_ATP-bd"/>
</dbReference>
<reference evidence="1" key="1">
    <citation type="submission" date="2020-01" db="EMBL/GenBank/DDBJ databases">
        <authorList>
            <consortium name="GenomeTrakr network: Whole genome sequencing for foodborne pathogen traceback"/>
        </authorList>
    </citation>
    <scope>NUCLEOTIDE SEQUENCE</scope>
    <source>
        <strain evidence="1">CFSAN096326</strain>
    </source>
</reference>
<dbReference type="GO" id="GO:0003677">
    <property type="term" value="F:DNA binding"/>
    <property type="evidence" value="ECO:0007669"/>
    <property type="project" value="InterPro"/>
</dbReference>
<keyword evidence="1" id="KW-0378">Hydrolase</keyword>
<dbReference type="NCBIfam" id="NF046051">
    <property type="entry name" value="restrict_EcoAI"/>
    <property type="match status" value="1"/>
</dbReference>
<dbReference type="CDD" id="cd18799">
    <property type="entry name" value="SF2_C_EcoAI-like"/>
    <property type="match status" value="1"/>
</dbReference>
<dbReference type="Pfam" id="PF04851">
    <property type="entry name" value="ResIII"/>
    <property type="match status" value="1"/>
</dbReference>
<dbReference type="InterPro" id="IPR050742">
    <property type="entry name" value="Helicase_Restrict-Modif_Enz"/>
</dbReference>
<dbReference type="Gene3D" id="3.90.1570.30">
    <property type="match status" value="1"/>
</dbReference>
<keyword evidence="1" id="KW-0347">Helicase</keyword>
<dbReference type="GO" id="GO:0016787">
    <property type="term" value="F:hydrolase activity"/>
    <property type="evidence" value="ECO:0007669"/>
    <property type="project" value="InterPro"/>
</dbReference>